<keyword evidence="3" id="KW-0378">Hydrolase</keyword>
<reference evidence="7 8" key="1">
    <citation type="submission" date="2019-07" db="EMBL/GenBank/DDBJ databases">
        <title>Whole genome shotgun sequence of Oceanithermus desulfurans NBRC 100063.</title>
        <authorList>
            <person name="Hosoyama A."/>
            <person name="Uohara A."/>
            <person name="Ohji S."/>
            <person name="Ichikawa N."/>
        </authorList>
    </citation>
    <scope>NUCLEOTIDE SEQUENCE [LARGE SCALE GENOMIC DNA]</scope>
    <source>
        <strain evidence="7 8">NBRC 100063</strain>
    </source>
</reference>
<evidence type="ECO:0000259" key="6">
    <source>
        <dbReference type="Pfam" id="PF14464"/>
    </source>
</evidence>
<accession>A0A511RKL5</accession>
<evidence type="ECO:0000313" key="8">
    <source>
        <dbReference type="Proteomes" id="UP000321827"/>
    </source>
</evidence>
<dbReference type="AlphaFoldDB" id="A0A511RKL5"/>
<dbReference type="Gene3D" id="3.40.140.10">
    <property type="entry name" value="Cytidine Deaminase, domain 2"/>
    <property type="match status" value="1"/>
</dbReference>
<dbReference type="SUPFAM" id="SSF102712">
    <property type="entry name" value="JAB1/MPN domain"/>
    <property type="match status" value="1"/>
</dbReference>
<evidence type="ECO:0000256" key="3">
    <source>
        <dbReference type="ARBA" id="ARBA00022801"/>
    </source>
</evidence>
<proteinExistence type="predicted"/>
<dbReference type="Pfam" id="PF14464">
    <property type="entry name" value="Prok-JAB"/>
    <property type="match status" value="1"/>
</dbReference>
<evidence type="ECO:0000256" key="4">
    <source>
        <dbReference type="ARBA" id="ARBA00022833"/>
    </source>
</evidence>
<evidence type="ECO:0000313" key="7">
    <source>
        <dbReference type="EMBL" id="GEM90155.1"/>
    </source>
</evidence>
<keyword evidence="4" id="KW-0862">Zinc</keyword>
<keyword evidence="1" id="KW-0645">Protease</keyword>
<dbReference type="InterPro" id="IPR028090">
    <property type="entry name" value="JAB_dom_prok"/>
</dbReference>
<feature type="domain" description="JAB" evidence="6">
    <location>
        <begin position="8"/>
        <end position="107"/>
    </location>
</feature>
<keyword evidence="5" id="KW-0482">Metalloprotease</keyword>
<sequence length="129" mass="14381">MRLCVRKGAWRAMWDDARARAPEEAVGLLVGRRGCAEAAWPLANASPHPLVHYFADPGELLQALRRADAEGLEVLALYHSHPAGRPRPSERDRAEASWRVPYVILGLPEGRARAYLLPEGEEVEIRVEP</sequence>
<evidence type="ECO:0000256" key="5">
    <source>
        <dbReference type="ARBA" id="ARBA00023049"/>
    </source>
</evidence>
<dbReference type="CDD" id="cd08070">
    <property type="entry name" value="MPN_like"/>
    <property type="match status" value="1"/>
</dbReference>
<dbReference type="EMBL" id="BJXN01000010">
    <property type="protein sequence ID" value="GEM90155.1"/>
    <property type="molecule type" value="Genomic_DNA"/>
</dbReference>
<dbReference type="PANTHER" id="PTHR34858:SF1">
    <property type="entry name" value="CYSO-CYSTEINE PEPTIDASE"/>
    <property type="match status" value="1"/>
</dbReference>
<evidence type="ECO:0000256" key="2">
    <source>
        <dbReference type="ARBA" id="ARBA00022723"/>
    </source>
</evidence>
<gene>
    <name evidence="7" type="ORF">ODE01S_15890</name>
</gene>
<dbReference type="Proteomes" id="UP000321827">
    <property type="component" value="Unassembled WGS sequence"/>
</dbReference>
<protein>
    <recommendedName>
        <fullName evidence="6">JAB domain-containing protein</fullName>
    </recommendedName>
</protein>
<dbReference type="InterPro" id="IPR051929">
    <property type="entry name" value="VirAsm_ModProt"/>
</dbReference>
<keyword evidence="2" id="KW-0479">Metal-binding</keyword>
<dbReference type="PANTHER" id="PTHR34858">
    <property type="entry name" value="CYSO-CYSTEINE PEPTIDASE"/>
    <property type="match status" value="1"/>
</dbReference>
<dbReference type="GO" id="GO:0008270">
    <property type="term" value="F:zinc ion binding"/>
    <property type="evidence" value="ECO:0007669"/>
    <property type="project" value="TreeGrafter"/>
</dbReference>
<dbReference type="GO" id="GO:0006508">
    <property type="term" value="P:proteolysis"/>
    <property type="evidence" value="ECO:0007669"/>
    <property type="project" value="UniProtKB-KW"/>
</dbReference>
<dbReference type="OrthoDB" id="9802958at2"/>
<comment type="caution">
    <text evidence="7">The sequence shown here is derived from an EMBL/GenBank/DDBJ whole genome shotgun (WGS) entry which is preliminary data.</text>
</comment>
<name>A0A511RKL5_9DEIN</name>
<dbReference type="GO" id="GO:0008235">
    <property type="term" value="F:metalloexopeptidase activity"/>
    <property type="evidence" value="ECO:0007669"/>
    <property type="project" value="TreeGrafter"/>
</dbReference>
<evidence type="ECO:0000256" key="1">
    <source>
        <dbReference type="ARBA" id="ARBA00022670"/>
    </source>
</evidence>
<dbReference type="RefSeq" id="WP_147147650.1">
    <property type="nucleotide sequence ID" value="NZ_BJXN01000010.1"/>
</dbReference>
<organism evidence="7 8">
    <name type="scientific">Oceanithermus desulfurans NBRC 100063</name>
    <dbReference type="NCBI Taxonomy" id="1227550"/>
    <lineage>
        <taxon>Bacteria</taxon>
        <taxon>Thermotogati</taxon>
        <taxon>Deinococcota</taxon>
        <taxon>Deinococci</taxon>
        <taxon>Thermales</taxon>
        <taxon>Thermaceae</taxon>
        <taxon>Oceanithermus</taxon>
    </lineage>
</organism>